<evidence type="ECO:0000313" key="1">
    <source>
        <dbReference type="EMBL" id="PVH96051.1"/>
    </source>
</evidence>
<proteinExistence type="predicted"/>
<protein>
    <submittedName>
        <fullName evidence="1">Uncharacterized protein</fullName>
    </submittedName>
</protein>
<dbReference type="Proteomes" id="UP000244855">
    <property type="component" value="Unassembled WGS sequence"/>
</dbReference>
<gene>
    <name evidence="1" type="ORF">DM02DRAFT_617450</name>
</gene>
<accession>A0A2V1DDE4</accession>
<organism evidence="1 2">
    <name type="scientific">Periconia macrospinosa</name>
    <dbReference type="NCBI Taxonomy" id="97972"/>
    <lineage>
        <taxon>Eukaryota</taxon>
        <taxon>Fungi</taxon>
        <taxon>Dikarya</taxon>
        <taxon>Ascomycota</taxon>
        <taxon>Pezizomycotina</taxon>
        <taxon>Dothideomycetes</taxon>
        <taxon>Pleosporomycetidae</taxon>
        <taxon>Pleosporales</taxon>
        <taxon>Massarineae</taxon>
        <taxon>Periconiaceae</taxon>
        <taxon>Periconia</taxon>
    </lineage>
</organism>
<sequence>MKRLALWLAEGPGTGWAAQAAQINPCFFGISVTARGPRSTCDSPPFPTAPNAGSCLDSGGRPCWRTQVWVKLMEKKVID</sequence>
<dbReference type="EMBL" id="KZ805475">
    <property type="protein sequence ID" value="PVH96051.1"/>
    <property type="molecule type" value="Genomic_DNA"/>
</dbReference>
<evidence type="ECO:0000313" key="2">
    <source>
        <dbReference type="Proteomes" id="UP000244855"/>
    </source>
</evidence>
<reference evidence="1 2" key="1">
    <citation type="journal article" date="2018" name="Sci. Rep.">
        <title>Comparative genomics provides insights into the lifestyle and reveals functional heterogeneity of dark septate endophytic fungi.</title>
        <authorList>
            <person name="Knapp D.G."/>
            <person name="Nemeth J.B."/>
            <person name="Barry K."/>
            <person name="Hainaut M."/>
            <person name="Henrissat B."/>
            <person name="Johnson J."/>
            <person name="Kuo A."/>
            <person name="Lim J.H.P."/>
            <person name="Lipzen A."/>
            <person name="Nolan M."/>
            <person name="Ohm R.A."/>
            <person name="Tamas L."/>
            <person name="Grigoriev I.V."/>
            <person name="Spatafora J.W."/>
            <person name="Nagy L.G."/>
            <person name="Kovacs G.M."/>
        </authorList>
    </citation>
    <scope>NUCLEOTIDE SEQUENCE [LARGE SCALE GENOMIC DNA]</scope>
    <source>
        <strain evidence="1 2">DSE2036</strain>
    </source>
</reference>
<dbReference type="AlphaFoldDB" id="A0A2V1DDE4"/>
<name>A0A2V1DDE4_9PLEO</name>
<keyword evidence="2" id="KW-1185">Reference proteome</keyword>